<accession>A0A6J6DVK1</accession>
<feature type="transmembrane region" description="Helical" evidence="1">
    <location>
        <begin position="179"/>
        <end position="200"/>
    </location>
</feature>
<keyword evidence="1" id="KW-0812">Transmembrane</keyword>
<proteinExistence type="predicted"/>
<feature type="transmembrane region" description="Helical" evidence="1">
    <location>
        <begin position="52"/>
        <end position="75"/>
    </location>
</feature>
<sequence length="341" mass="37988">MELTQLKNTIRFPLIALIFTWFSFMAAIYIGIRNPQVTYDNNGQPIYPEPYVAMQTYVILLGITVFALVALQSLLKALAIRSKNESSLARASHRFNNLGVILSLLAGSIFAIGNFLGAWNSYDPNNDPVLIRFLNVYLPIILATALVVFVILRAFVFRKDAPDIPNVEKDESLAKLQRAVGLAYASPIIGTAIAIIFGLIVYDITKTDLDTWIWVVIQVIIATSIILGTRFAASAKQARPLPPRERRSGVAAVSLNFVLSIVFGVAVLFMSFSLGAQAVDSLLYWPEWREGMPQSEYVAKLSDLTFGWFVSDFLPALFLLLLAEFGIYRTLLIRNLEKTQD</sequence>
<name>A0A6J6DVK1_9ZZZZ</name>
<dbReference type="EMBL" id="CAEZTO010000003">
    <property type="protein sequence ID" value="CAB4568037.1"/>
    <property type="molecule type" value="Genomic_DNA"/>
</dbReference>
<feature type="transmembrane region" description="Helical" evidence="1">
    <location>
        <begin position="136"/>
        <end position="158"/>
    </location>
</feature>
<reference evidence="2" key="1">
    <citation type="submission" date="2020-05" db="EMBL/GenBank/DDBJ databases">
        <authorList>
            <person name="Chiriac C."/>
            <person name="Salcher M."/>
            <person name="Ghai R."/>
            <person name="Kavagutti S V."/>
        </authorList>
    </citation>
    <scope>NUCLEOTIDE SEQUENCE</scope>
</reference>
<keyword evidence="1" id="KW-0472">Membrane</keyword>
<evidence type="ECO:0000313" key="2">
    <source>
        <dbReference type="EMBL" id="CAB4568037.1"/>
    </source>
</evidence>
<dbReference type="AlphaFoldDB" id="A0A6J6DVK1"/>
<evidence type="ECO:0000256" key="1">
    <source>
        <dbReference type="SAM" id="Phobius"/>
    </source>
</evidence>
<protein>
    <submittedName>
        <fullName evidence="2">Unannotated protein</fullName>
    </submittedName>
</protein>
<keyword evidence="1" id="KW-1133">Transmembrane helix</keyword>
<feature type="transmembrane region" description="Helical" evidence="1">
    <location>
        <begin position="253"/>
        <end position="276"/>
    </location>
</feature>
<feature type="transmembrane region" description="Helical" evidence="1">
    <location>
        <begin position="12"/>
        <end position="32"/>
    </location>
</feature>
<feature type="transmembrane region" description="Helical" evidence="1">
    <location>
        <begin position="95"/>
        <end position="116"/>
    </location>
</feature>
<organism evidence="2">
    <name type="scientific">freshwater metagenome</name>
    <dbReference type="NCBI Taxonomy" id="449393"/>
    <lineage>
        <taxon>unclassified sequences</taxon>
        <taxon>metagenomes</taxon>
        <taxon>ecological metagenomes</taxon>
    </lineage>
</organism>
<gene>
    <name evidence="2" type="ORF">UFOPK1693_00490</name>
</gene>
<feature type="transmembrane region" description="Helical" evidence="1">
    <location>
        <begin position="212"/>
        <end position="233"/>
    </location>
</feature>
<feature type="transmembrane region" description="Helical" evidence="1">
    <location>
        <begin position="306"/>
        <end position="328"/>
    </location>
</feature>